<comment type="caution">
    <text evidence="1">The sequence shown here is derived from an EMBL/GenBank/DDBJ whole genome shotgun (WGS) entry which is preliminary data.</text>
</comment>
<dbReference type="InterPro" id="IPR036188">
    <property type="entry name" value="FAD/NAD-bd_sf"/>
</dbReference>
<gene>
    <name evidence="1" type="ORF">Clacol_006966</name>
</gene>
<evidence type="ECO:0000313" key="1">
    <source>
        <dbReference type="EMBL" id="GJJ12722.1"/>
    </source>
</evidence>
<protein>
    <submittedName>
        <fullName evidence="1">Uncharacterized protein</fullName>
    </submittedName>
</protein>
<dbReference type="SUPFAM" id="SSF51905">
    <property type="entry name" value="FAD/NAD(P)-binding domain"/>
    <property type="match status" value="1"/>
</dbReference>
<evidence type="ECO:0000313" key="2">
    <source>
        <dbReference type="Proteomes" id="UP001050691"/>
    </source>
</evidence>
<name>A0AAV5ADM3_9AGAM</name>
<reference evidence="1" key="1">
    <citation type="submission" date="2021-10" db="EMBL/GenBank/DDBJ databases">
        <title>De novo Genome Assembly of Clathrus columnatus (Basidiomycota, Fungi) Using Illumina and Nanopore Sequence Data.</title>
        <authorList>
            <person name="Ogiso-Tanaka E."/>
            <person name="Itagaki H."/>
            <person name="Hosoya T."/>
            <person name="Hosaka K."/>
        </authorList>
    </citation>
    <scope>NUCLEOTIDE SEQUENCE</scope>
    <source>
        <strain evidence="1">MO-923</strain>
    </source>
</reference>
<organism evidence="1 2">
    <name type="scientific">Clathrus columnatus</name>
    <dbReference type="NCBI Taxonomy" id="1419009"/>
    <lineage>
        <taxon>Eukaryota</taxon>
        <taxon>Fungi</taxon>
        <taxon>Dikarya</taxon>
        <taxon>Basidiomycota</taxon>
        <taxon>Agaricomycotina</taxon>
        <taxon>Agaricomycetes</taxon>
        <taxon>Phallomycetidae</taxon>
        <taxon>Phallales</taxon>
        <taxon>Clathraceae</taxon>
        <taxon>Clathrus</taxon>
    </lineage>
</organism>
<dbReference type="Proteomes" id="UP001050691">
    <property type="component" value="Unassembled WGS sequence"/>
</dbReference>
<keyword evidence="2" id="KW-1185">Reference proteome</keyword>
<sequence length="420" mass="47351">MVESEEWVTSPDSYNKPKEEILKQKRSHVSQYRAAHMQLPLLAATLLKWFPNLGEESEKLGGRLVPYLGPMPVYSGKPFIIPSYPSGQVPMTVAMRRPLFETLVRRLIMNSCKNVRYLPGTVVGLTKDSSASPNAITGVQIHTSEKENISLSATLVVGTSHSVQFFHVLRPNSCQYVIFPDPKLDNRILGLMRRDKNTLDVLVGGWAVTEEISNIDDLKAYLSSLKLHIPLPAWIHKTMDLFQQFEAPMRIEKSRLGISAYIQYHLYDYMPSNFIAVGDSVMTLNPIKALGTSKACVGALVLSGILDKCEPNATDRLPDDFSKRFWKRHAACVGPNWTSNKTDDYKYETTTPSKGDNPKMFNRFQKKFGGWLLELVLKEGYNDVAATASNVQRHLAPPTDLFSPKVLWKIIRYKLFDTPA</sequence>
<dbReference type="EMBL" id="BPWL01000007">
    <property type="protein sequence ID" value="GJJ12722.1"/>
    <property type="molecule type" value="Genomic_DNA"/>
</dbReference>
<proteinExistence type="predicted"/>
<accession>A0AAV5ADM3</accession>
<dbReference type="AlphaFoldDB" id="A0AAV5ADM3"/>